<name>A0ABN0PFG5_STASI</name>
<evidence type="ECO:0000259" key="2">
    <source>
        <dbReference type="Pfam" id="PF08327"/>
    </source>
</evidence>
<evidence type="ECO:0000313" key="4">
    <source>
        <dbReference type="Proteomes" id="UP000017131"/>
    </source>
</evidence>
<protein>
    <recommendedName>
        <fullName evidence="2">Activator of Hsp90 ATPase homologue 1/2-like C-terminal domain-containing protein</fullName>
    </recommendedName>
</protein>
<keyword evidence="4" id="KW-1185">Reference proteome</keyword>
<proteinExistence type="inferred from homology"/>
<dbReference type="Gene3D" id="3.30.530.20">
    <property type="match status" value="1"/>
</dbReference>
<feature type="domain" description="Activator of Hsp90 ATPase homologue 1/2-like C-terminal" evidence="2">
    <location>
        <begin position="34"/>
        <end position="172"/>
    </location>
</feature>
<dbReference type="CDD" id="cd07814">
    <property type="entry name" value="SRPBCC_CalC_Aha1-like"/>
    <property type="match status" value="1"/>
</dbReference>
<reference evidence="3 4" key="1">
    <citation type="journal article" date="2013" name="Genome Announc.">
        <title>Draft Genome Sequence of Staphylococcus simulans UMC-CNS-990, Isolated from a Case of Chronic Bovine Mastitis.</title>
        <authorList>
            <person name="Calcutt M.J."/>
            <person name="Foecking M.F."/>
            <person name="Hsieh H.Y."/>
            <person name="Perry J."/>
            <person name="Stewart G.C."/>
            <person name="Middleton J.R."/>
        </authorList>
    </citation>
    <scope>NUCLEOTIDE SEQUENCE [LARGE SCALE GENOMIC DNA]</scope>
    <source>
        <strain evidence="3 4">UMC-CNS-990</strain>
    </source>
</reference>
<dbReference type="Pfam" id="PF08327">
    <property type="entry name" value="AHSA1"/>
    <property type="match status" value="1"/>
</dbReference>
<comment type="similarity">
    <text evidence="1">Belongs to the AHA1 family.</text>
</comment>
<evidence type="ECO:0000256" key="1">
    <source>
        <dbReference type="ARBA" id="ARBA00006817"/>
    </source>
</evidence>
<dbReference type="Proteomes" id="UP000017131">
    <property type="component" value="Unassembled WGS sequence"/>
</dbReference>
<dbReference type="SUPFAM" id="SSF55961">
    <property type="entry name" value="Bet v1-like"/>
    <property type="match status" value="1"/>
</dbReference>
<dbReference type="InterPro" id="IPR013538">
    <property type="entry name" value="ASHA1/2-like_C"/>
</dbReference>
<accession>A0ABN0PFG5</accession>
<organism evidence="3 4">
    <name type="scientific">Staphylococcus simulans UMC-CNS-990</name>
    <dbReference type="NCBI Taxonomy" id="1405498"/>
    <lineage>
        <taxon>Bacteria</taxon>
        <taxon>Bacillati</taxon>
        <taxon>Bacillota</taxon>
        <taxon>Bacilli</taxon>
        <taxon>Bacillales</taxon>
        <taxon>Staphylococcaceae</taxon>
        <taxon>Staphylococcus</taxon>
    </lineage>
</organism>
<gene>
    <name evidence="3" type="ORF">SSIM_02835</name>
</gene>
<dbReference type="InterPro" id="IPR023393">
    <property type="entry name" value="START-like_dom_sf"/>
</dbReference>
<dbReference type="EMBL" id="AXDY01000002">
    <property type="protein sequence ID" value="ERS94408.1"/>
    <property type="molecule type" value="Genomic_DNA"/>
</dbReference>
<sequence length="172" mass="19856">MGKEYQGIQFKIKGSVNVTVTREGHEIIGTRIFDASIQEVFNAYTTKEKFEQWFFPKGGEIQVFEFNPKVGGKNFFKITMPDAQSYTVQQYETIEAPHKIIYRDYFADEKGNVDTKMHGMRVEIYFTSKDNHQTEVRSVSVMPSEDAAKQLMEMGVEQGMESTLDQLEQLLK</sequence>
<evidence type="ECO:0000313" key="3">
    <source>
        <dbReference type="EMBL" id="ERS94408.1"/>
    </source>
</evidence>
<comment type="caution">
    <text evidence="3">The sequence shown here is derived from an EMBL/GenBank/DDBJ whole genome shotgun (WGS) entry which is preliminary data.</text>
</comment>